<reference evidence="1 2" key="1">
    <citation type="submission" date="2017-10" db="EMBL/GenBank/DDBJ databases">
        <title>The new phylogeny of genus Mycobacterium.</title>
        <authorList>
            <person name="Tortoli E."/>
            <person name="Trovato A."/>
            <person name="Cirillo D.M."/>
        </authorList>
    </citation>
    <scope>NUCLEOTIDE SEQUENCE [LARGE SCALE GENOMIC DNA]</scope>
    <source>
        <strain evidence="1 2">CCUG37673</strain>
    </source>
</reference>
<organism evidence="1 2">
    <name type="scientific">Mycolicibacterium agri</name>
    <name type="common">Mycobacterium agri</name>
    <dbReference type="NCBI Taxonomy" id="36811"/>
    <lineage>
        <taxon>Bacteria</taxon>
        <taxon>Bacillati</taxon>
        <taxon>Actinomycetota</taxon>
        <taxon>Actinomycetes</taxon>
        <taxon>Mycobacteriales</taxon>
        <taxon>Mycobacteriaceae</taxon>
        <taxon>Mycolicibacterium</taxon>
    </lineage>
</organism>
<dbReference type="Proteomes" id="UP000220914">
    <property type="component" value="Unassembled WGS sequence"/>
</dbReference>
<dbReference type="AlphaFoldDB" id="A0A2A7N8I2"/>
<dbReference type="EMBL" id="PDCP01000011">
    <property type="protein sequence ID" value="PEG40204.1"/>
    <property type="molecule type" value="Genomic_DNA"/>
</dbReference>
<sequence>MPAVDRAAFAPTGLSPTAFRFDAAATTTDVGLVGMEFAGPADFGPAQPVGPADEEVLAGLAERLRAHGKLDRFGVRLIRNQLGISEDQELMETCDKPRRALHCAVIDTAERPTDKAVETTWRVTPAVGDGPSASQWCSSVHCYHSCYHY</sequence>
<name>A0A2A7N8I2_MYCAG</name>
<keyword evidence="2" id="KW-1185">Reference proteome</keyword>
<dbReference type="OrthoDB" id="4272688at2"/>
<accession>A0A2A7N8I2</accession>
<evidence type="ECO:0000313" key="2">
    <source>
        <dbReference type="Proteomes" id="UP000220914"/>
    </source>
</evidence>
<protein>
    <submittedName>
        <fullName evidence="1">Uncharacterized protein</fullName>
    </submittedName>
</protein>
<dbReference type="RefSeq" id="WP_097939568.1">
    <property type="nucleotide sequence ID" value="NZ_BLKS01000004.1"/>
</dbReference>
<gene>
    <name evidence="1" type="ORF">CQY20_08135</name>
</gene>
<proteinExistence type="predicted"/>
<comment type="caution">
    <text evidence="1">The sequence shown here is derived from an EMBL/GenBank/DDBJ whole genome shotgun (WGS) entry which is preliminary data.</text>
</comment>
<evidence type="ECO:0000313" key="1">
    <source>
        <dbReference type="EMBL" id="PEG40204.1"/>
    </source>
</evidence>